<proteinExistence type="predicted"/>
<dbReference type="Proteomes" id="UP001354649">
    <property type="component" value="Unassembled WGS sequence"/>
</dbReference>
<protein>
    <recommendedName>
        <fullName evidence="4">PIN domain-containing protein</fullName>
    </recommendedName>
</protein>
<evidence type="ECO:0000313" key="3">
    <source>
        <dbReference type="Proteomes" id="UP001354649"/>
    </source>
</evidence>
<evidence type="ECO:0000256" key="1">
    <source>
        <dbReference type="SAM" id="MobiDB-lite"/>
    </source>
</evidence>
<comment type="caution">
    <text evidence="2">The sequence shown here is derived from an EMBL/GenBank/DDBJ whole genome shotgun (WGS) entry which is preliminary data.</text>
</comment>
<dbReference type="SUPFAM" id="SSF88723">
    <property type="entry name" value="PIN domain-like"/>
    <property type="match status" value="1"/>
</dbReference>
<accession>A0ABD5JQC6</accession>
<dbReference type="RefSeq" id="WP_156107796.1">
    <property type="nucleotide sequence ID" value="NZ_JBEYSH010000026.1"/>
</dbReference>
<dbReference type="AlphaFoldDB" id="A0ABD5JQC6"/>
<evidence type="ECO:0000313" key="2">
    <source>
        <dbReference type="EMBL" id="MEE4589314.1"/>
    </source>
</evidence>
<feature type="region of interest" description="Disordered" evidence="1">
    <location>
        <begin position="83"/>
        <end position="122"/>
    </location>
</feature>
<dbReference type="Gene3D" id="3.40.50.1010">
    <property type="entry name" value="5'-nuclease"/>
    <property type="match status" value="1"/>
</dbReference>
<sequence>METLTRAQRVADIEARFSTVPFDREAARRYGTMVALPLKANRDPRPRRMALMIAATAAALGLPLCTRNPGDFTGLESGLEVTSVRPGSRTARPADGVMSPWSVLGRHRCGPKGSQGPWRRSR</sequence>
<reference evidence="2 3" key="1">
    <citation type="submission" date="2023-11" db="EMBL/GenBank/DDBJ databases">
        <title>30 novel species of actinomycetes from the DSMZ collection.</title>
        <authorList>
            <person name="Nouioui I."/>
        </authorList>
    </citation>
    <scope>NUCLEOTIDE SEQUENCE [LARGE SCALE GENOMIC DNA]</scope>
    <source>
        <strain evidence="2 3">DSM 41602</strain>
    </source>
</reference>
<name>A0ABD5JQC6_9ACTN</name>
<dbReference type="EMBL" id="JAZBJQ010000045">
    <property type="protein sequence ID" value="MEE4589314.1"/>
    <property type="molecule type" value="Genomic_DNA"/>
</dbReference>
<dbReference type="InterPro" id="IPR029060">
    <property type="entry name" value="PIN-like_dom_sf"/>
</dbReference>
<organism evidence="2 3">
    <name type="scientific">Streptomyces antimycoticus</name>
    <dbReference type="NCBI Taxonomy" id="68175"/>
    <lineage>
        <taxon>Bacteria</taxon>
        <taxon>Bacillati</taxon>
        <taxon>Actinomycetota</taxon>
        <taxon>Actinomycetes</taxon>
        <taxon>Kitasatosporales</taxon>
        <taxon>Streptomycetaceae</taxon>
        <taxon>Streptomyces</taxon>
        <taxon>Streptomyces violaceusniger group</taxon>
    </lineage>
</organism>
<evidence type="ECO:0008006" key="4">
    <source>
        <dbReference type="Google" id="ProtNLM"/>
    </source>
</evidence>
<gene>
    <name evidence="2" type="ORF">V2K49_40900</name>
</gene>